<dbReference type="InterPro" id="IPR027417">
    <property type="entry name" value="P-loop_NTPase"/>
</dbReference>
<dbReference type="EC" id="2.7.1.24" evidence="8 9"/>
<reference evidence="11" key="1">
    <citation type="submission" date="2018-02" db="EMBL/GenBank/DDBJ databases">
        <title>Genome sequence of Desulfocucumis palustris strain NAW-5.</title>
        <authorList>
            <person name="Watanabe M."/>
            <person name="Kojima H."/>
            <person name="Fukui M."/>
        </authorList>
    </citation>
    <scope>NUCLEOTIDE SEQUENCE [LARGE SCALE GENOMIC DNA]</scope>
    <source>
        <strain evidence="11">NAW-5</strain>
    </source>
</reference>
<dbReference type="InterPro" id="IPR001977">
    <property type="entry name" value="Depp_CoAkinase"/>
</dbReference>
<dbReference type="EMBL" id="BFAV01000169">
    <property type="protein sequence ID" value="GBF35456.1"/>
    <property type="molecule type" value="Genomic_DNA"/>
</dbReference>
<dbReference type="CDD" id="cd02022">
    <property type="entry name" value="DPCK"/>
    <property type="match status" value="1"/>
</dbReference>
<evidence type="ECO:0000256" key="1">
    <source>
        <dbReference type="ARBA" id="ARBA00009018"/>
    </source>
</evidence>
<evidence type="ECO:0000256" key="3">
    <source>
        <dbReference type="ARBA" id="ARBA00022679"/>
    </source>
</evidence>
<keyword evidence="7 8" id="KW-0173">Coenzyme A biosynthesis</keyword>
<dbReference type="GO" id="GO:0015937">
    <property type="term" value="P:coenzyme A biosynthetic process"/>
    <property type="evidence" value="ECO:0007669"/>
    <property type="project" value="UniProtKB-UniRule"/>
</dbReference>
<gene>
    <name evidence="8" type="primary">coaE</name>
    <name evidence="10" type="ORF">DCCM_4584</name>
</gene>
<evidence type="ECO:0000313" key="10">
    <source>
        <dbReference type="EMBL" id="GBF35456.1"/>
    </source>
</evidence>
<comment type="similarity">
    <text evidence="1 8">Belongs to the CoaE family.</text>
</comment>
<comment type="function">
    <text evidence="8">Catalyzes the phosphorylation of the 3'-hydroxyl group of dephosphocoenzyme A to form coenzyme A.</text>
</comment>
<comment type="caution">
    <text evidence="10">The sequence shown here is derived from an EMBL/GenBank/DDBJ whole genome shotgun (WGS) entry which is preliminary data.</text>
</comment>
<protein>
    <recommendedName>
        <fullName evidence="8 9">Dephospho-CoA kinase</fullName>
        <ecNumber evidence="8 9">2.7.1.24</ecNumber>
    </recommendedName>
    <alternativeName>
        <fullName evidence="8">Dephosphocoenzyme A kinase</fullName>
    </alternativeName>
</protein>
<keyword evidence="11" id="KW-1185">Reference proteome</keyword>
<evidence type="ECO:0000256" key="7">
    <source>
        <dbReference type="ARBA" id="ARBA00022993"/>
    </source>
</evidence>
<dbReference type="SUPFAM" id="SSF52540">
    <property type="entry name" value="P-loop containing nucleoside triphosphate hydrolases"/>
    <property type="match status" value="1"/>
</dbReference>
<dbReference type="Pfam" id="PF01121">
    <property type="entry name" value="CoaE"/>
    <property type="match status" value="1"/>
</dbReference>
<dbReference type="NCBIfam" id="TIGR00152">
    <property type="entry name" value="dephospho-CoA kinase"/>
    <property type="match status" value="1"/>
</dbReference>
<accession>A0A2L2XMA2</accession>
<evidence type="ECO:0000313" key="11">
    <source>
        <dbReference type="Proteomes" id="UP000239549"/>
    </source>
</evidence>
<evidence type="ECO:0000256" key="8">
    <source>
        <dbReference type="HAMAP-Rule" id="MF_00376"/>
    </source>
</evidence>
<keyword evidence="4 8" id="KW-0547">Nucleotide-binding</keyword>
<comment type="pathway">
    <text evidence="8">Cofactor biosynthesis; coenzyme A biosynthesis; CoA from (R)-pantothenate: step 5/5.</text>
</comment>
<dbReference type="UniPathway" id="UPA00241">
    <property type="reaction ID" value="UER00356"/>
</dbReference>
<keyword evidence="3 8" id="KW-0808">Transferase</keyword>
<comment type="subcellular location">
    <subcellularLocation>
        <location evidence="8">Cytoplasm</location>
    </subcellularLocation>
</comment>
<proteinExistence type="inferred from homology"/>
<evidence type="ECO:0000256" key="2">
    <source>
        <dbReference type="ARBA" id="ARBA00022490"/>
    </source>
</evidence>
<dbReference type="PANTHER" id="PTHR10695:SF46">
    <property type="entry name" value="BIFUNCTIONAL COENZYME A SYNTHASE-RELATED"/>
    <property type="match status" value="1"/>
</dbReference>
<dbReference type="RefSeq" id="WP_104373527.1">
    <property type="nucleotide sequence ID" value="NZ_BFAV01000169.1"/>
</dbReference>
<dbReference type="PANTHER" id="PTHR10695">
    <property type="entry name" value="DEPHOSPHO-COA KINASE-RELATED"/>
    <property type="match status" value="1"/>
</dbReference>
<organism evidence="10 11">
    <name type="scientific">Desulfocucumis palustris</name>
    <dbReference type="NCBI Taxonomy" id="1898651"/>
    <lineage>
        <taxon>Bacteria</taxon>
        <taxon>Bacillati</taxon>
        <taxon>Bacillota</taxon>
        <taxon>Clostridia</taxon>
        <taxon>Eubacteriales</taxon>
        <taxon>Desulfocucumaceae</taxon>
        <taxon>Desulfocucumis</taxon>
    </lineage>
</organism>
<comment type="catalytic activity">
    <reaction evidence="8">
        <text>3'-dephospho-CoA + ATP = ADP + CoA + H(+)</text>
        <dbReference type="Rhea" id="RHEA:18245"/>
        <dbReference type="ChEBI" id="CHEBI:15378"/>
        <dbReference type="ChEBI" id="CHEBI:30616"/>
        <dbReference type="ChEBI" id="CHEBI:57287"/>
        <dbReference type="ChEBI" id="CHEBI:57328"/>
        <dbReference type="ChEBI" id="CHEBI:456216"/>
        <dbReference type="EC" id="2.7.1.24"/>
    </reaction>
</comment>
<dbReference type="FunFam" id="3.40.50.300:FF:000991">
    <property type="entry name" value="Dephospho-CoA kinase"/>
    <property type="match status" value="1"/>
</dbReference>
<evidence type="ECO:0000256" key="5">
    <source>
        <dbReference type="ARBA" id="ARBA00022777"/>
    </source>
</evidence>
<evidence type="ECO:0000256" key="6">
    <source>
        <dbReference type="ARBA" id="ARBA00022840"/>
    </source>
</evidence>
<keyword evidence="5 8" id="KW-0418">Kinase</keyword>
<evidence type="ECO:0000256" key="9">
    <source>
        <dbReference type="NCBIfam" id="TIGR00152"/>
    </source>
</evidence>
<keyword evidence="6 8" id="KW-0067">ATP-binding</keyword>
<dbReference type="Gene3D" id="3.40.50.300">
    <property type="entry name" value="P-loop containing nucleotide triphosphate hydrolases"/>
    <property type="match status" value="1"/>
</dbReference>
<dbReference type="GO" id="GO:0004140">
    <property type="term" value="F:dephospho-CoA kinase activity"/>
    <property type="evidence" value="ECO:0007669"/>
    <property type="project" value="UniProtKB-UniRule"/>
</dbReference>
<evidence type="ECO:0000256" key="4">
    <source>
        <dbReference type="ARBA" id="ARBA00022741"/>
    </source>
</evidence>
<feature type="binding site" evidence="8">
    <location>
        <begin position="11"/>
        <end position="16"/>
    </location>
    <ligand>
        <name>ATP</name>
        <dbReference type="ChEBI" id="CHEBI:30616"/>
    </ligand>
</feature>
<dbReference type="OrthoDB" id="9812943at2"/>
<keyword evidence="2 8" id="KW-0963">Cytoplasm</keyword>
<sequence>MRVIGLTGNIGSGKSTVSRRLKKLGAAALDTDRIARDVVAPGTPGLDLIVKTFGNHVLTPEGELDRAKMGDMVFKDPGARAKLEAIVHPLIFREVVKKIDEYKSGHNTAPAMVVEVPLLIESGMHRLMDEIWLVAVNPEIQLNRIMSRDKLSPEQAFQRMNSQMPQEKKIEFATKIIENNGTPEETEARVDELWQEIARDHAK</sequence>
<name>A0A2L2XMA2_9FIRM</name>
<dbReference type="AlphaFoldDB" id="A0A2L2XMA2"/>
<dbReference type="GO" id="GO:0005737">
    <property type="term" value="C:cytoplasm"/>
    <property type="evidence" value="ECO:0007669"/>
    <property type="project" value="UniProtKB-SubCell"/>
</dbReference>
<dbReference type="Proteomes" id="UP000239549">
    <property type="component" value="Unassembled WGS sequence"/>
</dbReference>
<dbReference type="PROSITE" id="PS51219">
    <property type="entry name" value="DPCK"/>
    <property type="match status" value="1"/>
</dbReference>
<dbReference type="GO" id="GO:0005524">
    <property type="term" value="F:ATP binding"/>
    <property type="evidence" value="ECO:0007669"/>
    <property type="project" value="UniProtKB-UniRule"/>
</dbReference>
<dbReference type="HAMAP" id="MF_00376">
    <property type="entry name" value="Dephospho_CoA_kinase"/>
    <property type="match status" value="1"/>
</dbReference>